<evidence type="ECO:0000313" key="2">
    <source>
        <dbReference type="Proteomes" id="UP000184188"/>
    </source>
</evidence>
<proteinExistence type="predicted"/>
<accession>A0A1L9SFI7</accession>
<dbReference type="AlphaFoldDB" id="A0A1L9SFI7"/>
<dbReference type="RefSeq" id="XP_022580500.1">
    <property type="nucleotide sequence ID" value="XM_022726805.1"/>
</dbReference>
<dbReference type="Gene3D" id="3.40.30.10">
    <property type="entry name" value="Glutaredoxin"/>
    <property type="match status" value="1"/>
</dbReference>
<keyword evidence="2" id="KW-1185">Reference proteome</keyword>
<evidence type="ECO:0008006" key="3">
    <source>
        <dbReference type="Google" id="ProtNLM"/>
    </source>
</evidence>
<sequence>MAVPASVAYTALGEGPATAEFWLDLLCPFSQKCTALLHSYLVPAVLPGGKYHGKLRILIRPYPQPWHPQGGYSCLSLWSFGRAFCAPGNAYGGDARLWFEYYAAVAAKLDDFKDGQALGVTGHEYNKKLVDIGAEAVWGSVDKLGLKNIDSLEAARAIFANALEPAISAKGNNDNPNGPDMKYFIRLGRQNSINATLSLVWDGLYDRIPQSSWKEAEWDEYLRYFSSPPETCA</sequence>
<evidence type="ECO:0000313" key="1">
    <source>
        <dbReference type="EMBL" id="OJJ45990.1"/>
    </source>
</evidence>
<reference evidence="2" key="1">
    <citation type="journal article" date="2017" name="Genome Biol.">
        <title>Comparative genomics reveals high biological diversity and specific adaptations in the industrially and medically important fungal genus Aspergillus.</title>
        <authorList>
            <person name="de Vries R.P."/>
            <person name="Riley R."/>
            <person name="Wiebenga A."/>
            <person name="Aguilar-Osorio G."/>
            <person name="Amillis S."/>
            <person name="Uchima C.A."/>
            <person name="Anderluh G."/>
            <person name="Asadollahi M."/>
            <person name="Askin M."/>
            <person name="Barry K."/>
            <person name="Battaglia E."/>
            <person name="Bayram O."/>
            <person name="Benocci T."/>
            <person name="Braus-Stromeyer S.A."/>
            <person name="Caldana C."/>
            <person name="Canovas D."/>
            <person name="Cerqueira G.C."/>
            <person name="Chen F."/>
            <person name="Chen W."/>
            <person name="Choi C."/>
            <person name="Clum A."/>
            <person name="Dos Santos R.A."/>
            <person name="Damasio A.R."/>
            <person name="Diallinas G."/>
            <person name="Emri T."/>
            <person name="Fekete E."/>
            <person name="Flipphi M."/>
            <person name="Freyberg S."/>
            <person name="Gallo A."/>
            <person name="Gournas C."/>
            <person name="Habgood R."/>
            <person name="Hainaut M."/>
            <person name="Harispe M.L."/>
            <person name="Henrissat B."/>
            <person name="Hilden K.S."/>
            <person name="Hope R."/>
            <person name="Hossain A."/>
            <person name="Karabika E."/>
            <person name="Karaffa L."/>
            <person name="Karanyi Z."/>
            <person name="Krasevec N."/>
            <person name="Kuo A."/>
            <person name="Kusch H."/>
            <person name="LaButti K."/>
            <person name="Lagendijk E.L."/>
            <person name="Lapidus A."/>
            <person name="Levasseur A."/>
            <person name="Lindquist E."/>
            <person name="Lipzen A."/>
            <person name="Logrieco A.F."/>
            <person name="MacCabe A."/>
            <person name="Maekelae M.R."/>
            <person name="Malavazi I."/>
            <person name="Melin P."/>
            <person name="Meyer V."/>
            <person name="Mielnichuk N."/>
            <person name="Miskei M."/>
            <person name="Molnar A.P."/>
            <person name="Mule G."/>
            <person name="Ngan C.Y."/>
            <person name="Orejas M."/>
            <person name="Orosz E."/>
            <person name="Ouedraogo J.P."/>
            <person name="Overkamp K.M."/>
            <person name="Park H.-S."/>
            <person name="Perrone G."/>
            <person name="Piumi F."/>
            <person name="Punt P.J."/>
            <person name="Ram A.F."/>
            <person name="Ramon A."/>
            <person name="Rauscher S."/>
            <person name="Record E."/>
            <person name="Riano-Pachon D.M."/>
            <person name="Robert V."/>
            <person name="Roehrig J."/>
            <person name="Ruller R."/>
            <person name="Salamov A."/>
            <person name="Salih N.S."/>
            <person name="Samson R.A."/>
            <person name="Sandor E."/>
            <person name="Sanguinetti M."/>
            <person name="Schuetze T."/>
            <person name="Sepcic K."/>
            <person name="Shelest E."/>
            <person name="Sherlock G."/>
            <person name="Sophianopoulou V."/>
            <person name="Squina F.M."/>
            <person name="Sun H."/>
            <person name="Susca A."/>
            <person name="Todd R.B."/>
            <person name="Tsang A."/>
            <person name="Unkles S.E."/>
            <person name="van de Wiele N."/>
            <person name="van Rossen-Uffink D."/>
            <person name="Oliveira J.V."/>
            <person name="Vesth T.C."/>
            <person name="Visser J."/>
            <person name="Yu J.-H."/>
            <person name="Zhou M."/>
            <person name="Andersen M.R."/>
            <person name="Archer D.B."/>
            <person name="Baker S.E."/>
            <person name="Benoit I."/>
            <person name="Brakhage A.A."/>
            <person name="Braus G.H."/>
            <person name="Fischer R."/>
            <person name="Frisvad J.C."/>
            <person name="Goldman G.H."/>
            <person name="Houbraken J."/>
            <person name="Oakley B."/>
            <person name="Pocsi I."/>
            <person name="Scazzocchio C."/>
            <person name="Seiboth B."/>
            <person name="vanKuyk P.A."/>
            <person name="Wortman J."/>
            <person name="Dyer P.S."/>
            <person name="Grigoriev I.V."/>
        </authorList>
    </citation>
    <scope>NUCLEOTIDE SEQUENCE [LARGE SCALE GENOMIC DNA]</scope>
    <source>
        <strain evidence="2">CBS 506.65</strain>
    </source>
</reference>
<name>A0A1L9SFI7_9EURO</name>
<dbReference type="GeneID" id="34613269"/>
<dbReference type="VEuPathDB" id="FungiDB:ASPZODRAFT_167023"/>
<gene>
    <name evidence="1" type="ORF">ASPZODRAFT_167023</name>
</gene>
<protein>
    <recommendedName>
        <fullName evidence="3">Thioredoxin-like fold domain-containing protein</fullName>
    </recommendedName>
</protein>
<dbReference type="EMBL" id="KV878343">
    <property type="protein sequence ID" value="OJJ45990.1"/>
    <property type="molecule type" value="Genomic_DNA"/>
</dbReference>
<dbReference type="Proteomes" id="UP000184188">
    <property type="component" value="Unassembled WGS sequence"/>
</dbReference>
<dbReference type="OrthoDB" id="37297at2759"/>
<organism evidence="1 2">
    <name type="scientific">Penicilliopsis zonata CBS 506.65</name>
    <dbReference type="NCBI Taxonomy" id="1073090"/>
    <lineage>
        <taxon>Eukaryota</taxon>
        <taxon>Fungi</taxon>
        <taxon>Dikarya</taxon>
        <taxon>Ascomycota</taxon>
        <taxon>Pezizomycotina</taxon>
        <taxon>Eurotiomycetes</taxon>
        <taxon>Eurotiomycetidae</taxon>
        <taxon>Eurotiales</taxon>
        <taxon>Aspergillaceae</taxon>
        <taxon>Penicilliopsis</taxon>
    </lineage>
</organism>